<dbReference type="SUPFAM" id="SSF55961">
    <property type="entry name" value="Bet v1-like"/>
    <property type="match status" value="1"/>
</dbReference>
<dbReference type="PANTHER" id="PTHR36166:SF1">
    <property type="entry name" value="SRPBCC DOMAIN-CONTAINING PROTEIN"/>
    <property type="match status" value="1"/>
</dbReference>
<protein>
    <submittedName>
        <fullName evidence="2">Predicted integral membrane protein</fullName>
    </submittedName>
</protein>
<dbReference type="Pfam" id="PF10604">
    <property type="entry name" value="Polyketide_cyc2"/>
    <property type="match status" value="1"/>
</dbReference>
<dbReference type="EMBL" id="UGYW01000002">
    <property type="protein sequence ID" value="SUJ17983.1"/>
    <property type="molecule type" value="Genomic_DNA"/>
</dbReference>
<reference evidence="2 3" key="1">
    <citation type="submission" date="2018-06" db="EMBL/GenBank/DDBJ databases">
        <authorList>
            <consortium name="Pathogen Informatics"/>
            <person name="Doyle S."/>
        </authorList>
    </citation>
    <scope>NUCLEOTIDE SEQUENCE [LARGE SCALE GENOMIC DNA]</scope>
    <source>
        <strain evidence="2 3">NCTC11388</strain>
    </source>
</reference>
<dbReference type="AlphaFoldDB" id="A0A380CCZ8"/>
<sequence length="159" mass="18195">MKRIFLVSAILLMSLTLMAKEIKTEIVIQAAPEKIWKILTDFENYPQWNSFITSITGEVEKGNKIVVSIKPPKGKGMTFKPTILTKTDNKELSWRGKLLFKGLFDGTHLFELIDNGDGTTTFIQSEKFSGIFVWLFNLQKTRNGFDEMNKKLKELAESE</sequence>
<organism evidence="2 3">
    <name type="scientific">Sphingobacterium spiritivorum</name>
    <name type="common">Flavobacterium spiritivorum</name>
    <dbReference type="NCBI Taxonomy" id="258"/>
    <lineage>
        <taxon>Bacteria</taxon>
        <taxon>Pseudomonadati</taxon>
        <taxon>Bacteroidota</taxon>
        <taxon>Sphingobacteriia</taxon>
        <taxon>Sphingobacteriales</taxon>
        <taxon>Sphingobacteriaceae</taxon>
        <taxon>Sphingobacterium</taxon>
    </lineage>
</organism>
<name>A0A380CCZ8_SPHSI</name>
<feature type="signal peptide" evidence="1">
    <location>
        <begin position="1"/>
        <end position="19"/>
    </location>
</feature>
<dbReference type="CDD" id="cd07822">
    <property type="entry name" value="SRPBCC_4"/>
    <property type="match status" value="1"/>
</dbReference>
<dbReference type="InterPro" id="IPR023393">
    <property type="entry name" value="START-like_dom_sf"/>
</dbReference>
<gene>
    <name evidence="2" type="ORF">NCTC11388_02727</name>
</gene>
<dbReference type="RefSeq" id="WP_115170488.1">
    <property type="nucleotide sequence ID" value="NZ_UGYW01000002.1"/>
</dbReference>
<dbReference type="Proteomes" id="UP000254893">
    <property type="component" value="Unassembled WGS sequence"/>
</dbReference>
<proteinExistence type="predicted"/>
<keyword evidence="1" id="KW-0732">Signal</keyword>
<evidence type="ECO:0000313" key="3">
    <source>
        <dbReference type="Proteomes" id="UP000254893"/>
    </source>
</evidence>
<accession>A0A380CCZ8</accession>
<dbReference type="InterPro" id="IPR019587">
    <property type="entry name" value="Polyketide_cyclase/dehydratase"/>
</dbReference>
<feature type="chain" id="PRO_5017086207" evidence="1">
    <location>
        <begin position="20"/>
        <end position="159"/>
    </location>
</feature>
<evidence type="ECO:0000256" key="1">
    <source>
        <dbReference type="SAM" id="SignalP"/>
    </source>
</evidence>
<evidence type="ECO:0000313" key="2">
    <source>
        <dbReference type="EMBL" id="SUJ17983.1"/>
    </source>
</evidence>
<dbReference type="PANTHER" id="PTHR36166">
    <property type="entry name" value="CHROMOSOME 9, WHOLE GENOME SHOTGUN SEQUENCE"/>
    <property type="match status" value="1"/>
</dbReference>
<dbReference type="Gene3D" id="3.30.530.20">
    <property type="match status" value="1"/>
</dbReference>